<dbReference type="InterPro" id="IPR000228">
    <property type="entry name" value="RNA3'_term_phos_cyc"/>
</dbReference>
<proteinExistence type="inferred from homology"/>
<keyword evidence="10" id="KW-1185">Reference proteome</keyword>
<organism evidence="9 10">
    <name type="scientific">Dermatophagoides pteronyssinus</name>
    <name type="common">European house dust mite</name>
    <dbReference type="NCBI Taxonomy" id="6956"/>
    <lineage>
        <taxon>Eukaryota</taxon>
        <taxon>Metazoa</taxon>
        <taxon>Ecdysozoa</taxon>
        <taxon>Arthropoda</taxon>
        <taxon>Chelicerata</taxon>
        <taxon>Arachnida</taxon>
        <taxon>Acari</taxon>
        <taxon>Acariformes</taxon>
        <taxon>Sarcoptiformes</taxon>
        <taxon>Astigmata</taxon>
        <taxon>Psoroptidia</taxon>
        <taxon>Analgoidea</taxon>
        <taxon>Pyroglyphidae</taxon>
        <taxon>Dermatophagoidinae</taxon>
        <taxon>Dermatophagoides</taxon>
    </lineage>
</organism>
<evidence type="ECO:0000313" key="9">
    <source>
        <dbReference type="EMBL" id="KAH9422537.1"/>
    </source>
</evidence>
<dbReference type="InterPro" id="IPR037136">
    <property type="entry name" value="RNA3'_phos_cyclase_dom_sf"/>
</dbReference>
<feature type="domain" description="RNA 3'-terminal phosphate cyclase insert" evidence="8">
    <location>
        <begin position="209"/>
        <end position="312"/>
    </location>
</feature>
<evidence type="ECO:0000259" key="7">
    <source>
        <dbReference type="Pfam" id="PF01137"/>
    </source>
</evidence>
<dbReference type="Pfam" id="PF01137">
    <property type="entry name" value="RTC"/>
    <property type="match status" value="1"/>
</dbReference>
<dbReference type="InterPro" id="IPR013791">
    <property type="entry name" value="RNA3'-term_phos_cycl_insert"/>
</dbReference>
<evidence type="ECO:0000256" key="2">
    <source>
        <dbReference type="ARBA" id="ARBA00012725"/>
    </source>
</evidence>
<evidence type="ECO:0000256" key="6">
    <source>
        <dbReference type="ARBA" id="ARBA00024481"/>
    </source>
</evidence>
<comment type="catalytic activity">
    <reaction evidence="6">
        <text>a 3'-end 3'-phospho-ribonucleotide-RNA + ATP = a 3'-end 2',3'-cyclophospho-ribonucleotide-RNA + AMP + diphosphate</text>
        <dbReference type="Rhea" id="RHEA:23976"/>
        <dbReference type="Rhea" id="RHEA-COMP:10463"/>
        <dbReference type="Rhea" id="RHEA-COMP:10464"/>
        <dbReference type="ChEBI" id="CHEBI:30616"/>
        <dbReference type="ChEBI" id="CHEBI:33019"/>
        <dbReference type="ChEBI" id="CHEBI:83062"/>
        <dbReference type="ChEBI" id="CHEBI:83064"/>
        <dbReference type="ChEBI" id="CHEBI:456215"/>
        <dbReference type="EC" id="6.5.1.4"/>
    </reaction>
</comment>
<sequence>MISCPNYSYFYRYGHGNVIVSNMDKEYRQIDGSHLEGGGQILRIATVLSSLLNIPIEIRNIRAGRPKPGLAPQHLHGLRIARDITNGQLLNAEIGSTSIQFCPSKINAGNYLTDIGTAGSVTLILQTAIPLLLYANGQSTLEIYGGTHVPFAPFVNFFTDILPDYLSFMKQIQIHCNRFGFYPQGGGHITCQIDPTTIQLPLQSIERIDFGELNEINGFVMISGRIRRPIAESNIQSAMEIFYNQQPKMIDENRINIFINECRTRNDVLAMMLSARTTTNCNLSSSSIVSRRNEMHTNIYGQKIAEKLCHDLQQQCCVDEFIQDQLIIYMALADGISRIITGEISLHTQTAIWITEQLTGIKFSIKSIDQSKQLNMIECKGLAYKPERYYS</sequence>
<dbReference type="NCBIfam" id="TIGR03399">
    <property type="entry name" value="RNA_3prim_cycl"/>
    <property type="match status" value="1"/>
</dbReference>
<dbReference type="SUPFAM" id="SSF55205">
    <property type="entry name" value="EPT/RTPC-like"/>
    <property type="match status" value="2"/>
</dbReference>
<dbReference type="InterPro" id="IPR036553">
    <property type="entry name" value="RPTC_insert"/>
</dbReference>
<keyword evidence="4" id="KW-0436">Ligase</keyword>
<dbReference type="Pfam" id="PF05189">
    <property type="entry name" value="RTC_insert"/>
    <property type="match status" value="1"/>
</dbReference>
<evidence type="ECO:0000259" key="8">
    <source>
        <dbReference type="Pfam" id="PF05189"/>
    </source>
</evidence>
<name>A0ABQ8JJ66_DERPT</name>
<dbReference type="Gene3D" id="3.30.360.20">
    <property type="entry name" value="RNA 3'-terminal phosphate cyclase, insert domain"/>
    <property type="match status" value="1"/>
</dbReference>
<comment type="similarity">
    <text evidence="1">Belongs to the RNA 3'-terminal cyclase family. Type 1 subfamily.</text>
</comment>
<dbReference type="InterPro" id="IPR013792">
    <property type="entry name" value="RNA3'P_cycl/enolpyr_Trfase_a/b"/>
</dbReference>
<reference evidence="9 10" key="2">
    <citation type="journal article" date="2022" name="Mol. Biol. Evol.">
        <title>Comparative Genomics Reveals Insights into the Divergent Evolution of Astigmatic Mites and Household Pest Adaptations.</title>
        <authorList>
            <person name="Xiong Q."/>
            <person name="Wan A.T."/>
            <person name="Liu X."/>
            <person name="Fung C.S."/>
            <person name="Xiao X."/>
            <person name="Malainual N."/>
            <person name="Hou J."/>
            <person name="Wang L."/>
            <person name="Wang M."/>
            <person name="Yang K.Y."/>
            <person name="Cui Y."/>
            <person name="Leung E.L."/>
            <person name="Nong W."/>
            <person name="Shin S.K."/>
            <person name="Au S.W."/>
            <person name="Jeong K.Y."/>
            <person name="Chew F.T."/>
            <person name="Hui J.H."/>
            <person name="Leung T.F."/>
            <person name="Tungtrongchitr A."/>
            <person name="Zhong N."/>
            <person name="Liu Z."/>
            <person name="Tsui S.K."/>
        </authorList>
    </citation>
    <scope>NUCLEOTIDE SEQUENCE [LARGE SCALE GENOMIC DNA]</scope>
    <source>
        <strain evidence="9">Derp</strain>
    </source>
</reference>
<reference evidence="9 10" key="1">
    <citation type="journal article" date="2018" name="J. Allergy Clin. Immunol.">
        <title>High-quality assembly of Dermatophagoides pteronyssinus genome and transcriptome reveals a wide range of novel allergens.</title>
        <authorList>
            <person name="Liu X.Y."/>
            <person name="Yang K.Y."/>
            <person name="Wang M.Q."/>
            <person name="Kwok J.S."/>
            <person name="Zeng X."/>
            <person name="Yang Z."/>
            <person name="Xiao X.J."/>
            <person name="Lau C.P."/>
            <person name="Li Y."/>
            <person name="Huang Z.M."/>
            <person name="Ba J.G."/>
            <person name="Yim A.K."/>
            <person name="Ouyang C.Y."/>
            <person name="Ngai S.M."/>
            <person name="Chan T.F."/>
            <person name="Leung E.L."/>
            <person name="Liu L."/>
            <person name="Liu Z.G."/>
            <person name="Tsui S.K."/>
        </authorList>
    </citation>
    <scope>NUCLEOTIDE SEQUENCE [LARGE SCALE GENOMIC DNA]</scope>
    <source>
        <strain evidence="9">Derp</strain>
    </source>
</reference>
<dbReference type="PIRSF" id="PIRSF005378">
    <property type="entry name" value="RNA3'_term_phos_cycl_euk"/>
    <property type="match status" value="1"/>
</dbReference>
<evidence type="ECO:0000256" key="4">
    <source>
        <dbReference type="ARBA" id="ARBA00022598"/>
    </source>
</evidence>
<evidence type="ECO:0000256" key="1">
    <source>
        <dbReference type="ARBA" id="ARBA00009206"/>
    </source>
</evidence>
<dbReference type="EMBL" id="NJHN03000036">
    <property type="protein sequence ID" value="KAH9422537.1"/>
    <property type="molecule type" value="Genomic_DNA"/>
</dbReference>
<dbReference type="InterPro" id="IPR017770">
    <property type="entry name" value="RNA3'_term_phos_cyc_type_1"/>
</dbReference>
<evidence type="ECO:0000256" key="5">
    <source>
        <dbReference type="ARBA" id="ARBA00022741"/>
    </source>
</evidence>
<protein>
    <recommendedName>
        <fullName evidence="3">RNA 3'-terminal phosphate cyclase</fullName>
        <ecNumber evidence="2">6.5.1.4</ecNumber>
    </recommendedName>
</protein>
<accession>A0ABQ8JJ66</accession>
<dbReference type="PANTHER" id="PTHR11096:SF0">
    <property type="entry name" value="RNA 3'-TERMINAL PHOSPHATE CYCLASE"/>
    <property type="match status" value="1"/>
</dbReference>
<keyword evidence="5" id="KW-0547">Nucleotide-binding</keyword>
<dbReference type="Proteomes" id="UP000887458">
    <property type="component" value="Unassembled WGS sequence"/>
</dbReference>
<dbReference type="PANTHER" id="PTHR11096">
    <property type="entry name" value="RNA 3' TERMINAL PHOSPHATE CYCLASE"/>
    <property type="match status" value="1"/>
</dbReference>
<feature type="domain" description="RNA 3'-terminal phosphate cyclase" evidence="7">
    <location>
        <begin position="35"/>
        <end position="365"/>
    </location>
</feature>
<evidence type="ECO:0000256" key="3">
    <source>
        <dbReference type="ARBA" id="ARBA00021428"/>
    </source>
</evidence>
<dbReference type="Gene3D" id="3.65.10.20">
    <property type="entry name" value="RNA 3'-terminal phosphate cyclase domain"/>
    <property type="match status" value="1"/>
</dbReference>
<evidence type="ECO:0000313" key="10">
    <source>
        <dbReference type="Proteomes" id="UP000887458"/>
    </source>
</evidence>
<gene>
    <name evidence="9" type="ORF">DERP_003213</name>
</gene>
<comment type="caution">
    <text evidence="9">The sequence shown here is derived from an EMBL/GenBank/DDBJ whole genome shotgun (WGS) entry which is preliminary data.</text>
</comment>
<dbReference type="EC" id="6.5.1.4" evidence="2"/>
<dbReference type="InterPro" id="IPR023797">
    <property type="entry name" value="RNA3'_phos_cyclase_dom"/>
</dbReference>